<evidence type="ECO:0000313" key="24">
    <source>
        <dbReference type="Proteomes" id="UP001501594"/>
    </source>
</evidence>
<proteinExistence type="inferred from homology"/>
<evidence type="ECO:0000256" key="18">
    <source>
        <dbReference type="ARBA" id="ARBA00048002"/>
    </source>
</evidence>
<comment type="catalytic activity">
    <reaction evidence="18">
        <text>N(6)-methyl-ATP + H2O = N(6)-methyl-AMP + diphosphate + H(+)</text>
        <dbReference type="Rhea" id="RHEA:67608"/>
        <dbReference type="ChEBI" id="CHEBI:15377"/>
        <dbReference type="ChEBI" id="CHEBI:15378"/>
        <dbReference type="ChEBI" id="CHEBI:33019"/>
        <dbReference type="ChEBI" id="CHEBI:144842"/>
        <dbReference type="ChEBI" id="CHEBI:172873"/>
    </reaction>
    <physiologicalReaction direction="left-to-right" evidence="18">
        <dbReference type="Rhea" id="RHEA:67609"/>
    </physiologicalReaction>
</comment>
<evidence type="ECO:0000256" key="9">
    <source>
        <dbReference type="ARBA" id="ARBA00024486"/>
    </source>
</evidence>
<protein>
    <recommendedName>
        <fullName evidence="12">Oxidized purine nucleoside triphosphate hydrolase</fullName>
        <ecNumber evidence="11">3.6.1.56</ecNumber>
    </recommendedName>
    <alternativeName>
        <fullName evidence="16">2-hydroxy-dATP diphosphatase</fullName>
    </alternativeName>
    <alternativeName>
        <fullName evidence="15">7,8-dihydro-8-oxoguanine triphosphatase</fullName>
    </alternativeName>
    <alternativeName>
        <fullName evidence="14">8-oxo-dGTPase</fullName>
    </alternativeName>
    <alternativeName>
        <fullName evidence="17">Methylated purine nucleoside triphosphate hydrolase</fullName>
    </alternativeName>
    <alternativeName>
        <fullName evidence="13">Nucleoside diphosphate-linked moiety X motif 1</fullName>
    </alternativeName>
</protein>
<comment type="catalytic activity">
    <reaction evidence="19">
        <text>O(6)-methyl-dGTP + H2O = O(6)-methyl-dGMP + diphosphate + H(+)</text>
        <dbReference type="Rhea" id="RHEA:67600"/>
        <dbReference type="ChEBI" id="CHEBI:15377"/>
        <dbReference type="ChEBI" id="CHEBI:15378"/>
        <dbReference type="ChEBI" id="CHEBI:33019"/>
        <dbReference type="ChEBI" id="CHEBI:169974"/>
        <dbReference type="ChEBI" id="CHEBI:169975"/>
    </reaction>
    <physiologicalReaction direction="left-to-right" evidence="19">
        <dbReference type="Rhea" id="RHEA:67601"/>
    </physiologicalReaction>
</comment>
<sequence length="221" mass="24382">MELVVGLGAQDLEAPPGPAEGGSAEVSHGWALRSRSRERWYAWHAEGVIPPALPGPSRDDLPRVTVAYLCRTSEGRRQVLLGRKKRGLGEGLFVGLGGKFEAGETERLASVREIEEESGLRVDPADLDRRGDLFYLFPDREAWSQRSTVFVVTRWEGEASPSDELDPVWFDIDDLPLDEMWDDARQWLPGVLVGGQVSREFVFASDLSTVASERPVGPVGP</sequence>
<comment type="function">
    <text evidence="21">Oxidized purine nucleoside triphosphate hydrolase which is a prominent sanitizer of the oxidized nucleotide pool. Catalyzes the hydrolysis of 2-oxo-dATP (2-hydroxy-dATP) into 2-oxo-dAMP. Also has a significant hydrolase activity toward 2-oxo-ATP, 8-oxo-dGTP and 8-oxo-dATP. Through the hydrolysis of oxidized purine nucleoside triphosphates, prevents their incorporation into DNA and the subsequent transversions A:T to C:G and G:C to T:A. Also catalyzes the hydrolysis of methylated purine nucleoside triphosphate preventing their integration into DNA. Through this antimutagenic activity protects cells from oxidative stress.</text>
</comment>
<dbReference type="PANTHER" id="PTHR43758">
    <property type="entry name" value="7,8-DIHYDRO-8-OXOGUANINE TRIPHOSPHATASE"/>
    <property type="match status" value="1"/>
</dbReference>
<dbReference type="PRINTS" id="PR01403">
    <property type="entry name" value="8OXTPHPHTASE"/>
</dbReference>
<dbReference type="PROSITE" id="PS51462">
    <property type="entry name" value="NUDIX"/>
    <property type="match status" value="1"/>
</dbReference>
<dbReference type="EMBL" id="BAABAU010000003">
    <property type="protein sequence ID" value="GAA4266764.1"/>
    <property type="molecule type" value="Genomic_DNA"/>
</dbReference>
<evidence type="ECO:0000256" key="4">
    <source>
        <dbReference type="ARBA" id="ARBA00022723"/>
    </source>
</evidence>
<dbReference type="Pfam" id="PF00293">
    <property type="entry name" value="NUDIX"/>
    <property type="match status" value="1"/>
</dbReference>
<evidence type="ECO:0000256" key="16">
    <source>
        <dbReference type="ARBA" id="ARBA00031927"/>
    </source>
</evidence>
<evidence type="ECO:0000256" key="13">
    <source>
        <dbReference type="ARBA" id="ARBA00029673"/>
    </source>
</evidence>
<evidence type="ECO:0000259" key="22">
    <source>
        <dbReference type="PROSITE" id="PS51462"/>
    </source>
</evidence>
<evidence type="ECO:0000256" key="5">
    <source>
        <dbReference type="ARBA" id="ARBA00022801"/>
    </source>
</evidence>
<dbReference type="PANTHER" id="PTHR43758:SF2">
    <property type="entry name" value="OXIDIZED PURINE NUCLEOSIDE TRIPHOSPHATE HYDROLASE"/>
    <property type="match status" value="1"/>
</dbReference>
<feature type="domain" description="Nudix hydrolase" evidence="22">
    <location>
        <begin position="60"/>
        <end position="193"/>
    </location>
</feature>
<evidence type="ECO:0000256" key="7">
    <source>
        <dbReference type="ARBA" id="ARBA00024448"/>
    </source>
</evidence>
<comment type="cofactor">
    <cofactor evidence="1">
        <name>Mg(2+)</name>
        <dbReference type="ChEBI" id="CHEBI:18420"/>
    </cofactor>
</comment>
<evidence type="ECO:0000256" key="3">
    <source>
        <dbReference type="ARBA" id="ARBA00011245"/>
    </source>
</evidence>
<comment type="caution">
    <text evidence="23">The sequence shown here is derived from an EMBL/GenBank/DDBJ whole genome shotgun (WGS) entry which is preliminary data.</text>
</comment>
<evidence type="ECO:0000256" key="11">
    <source>
        <dbReference type="ARBA" id="ARBA00026103"/>
    </source>
</evidence>
<comment type="catalytic activity">
    <reaction evidence="8">
        <text>2-oxo-dATP + H2O = 2-oxo-dAMP + diphosphate + H(+)</text>
        <dbReference type="Rhea" id="RHEA:31583"/>
        <dbReference type="ChEBI" id="CHEBI:15377"/>
        <dbReference type="ChEBI" id="CHEBI:15378"/>
        <dbReference type="ChEBI" id="CHEBI:33019"/>
        <dbReference type="ChEBI" id="CHEBI:63212"/>
        <dbReference type="ChEBI" id="CHEBI:77897"/>
        <dbReference type="EC" id="3.6.1.56"/>
    </reaction>
    <physiologicalReaction direction="left-to-right" evidence="8">
        <dbReference type="Rhea" id="RHEA:31584"/>
    </physiologicalReaction>
</comment>
<dbReference type="SUPFAM" id="SSF55811">
    <property type="entry name" value="Nudix"/>
    <property type="match status" value="1"/>
</dbReference>
<comment type="similarity">
    <text evidence="2">Belongs to the Nudix hydrolase family.</text>
</comment>
<evidence type="ECO:0000256" key="6">
    <source>
        <dbReference type="ARBA" id="ARBA00022842"/>
    </source>
</evidence>
<keyword evidence="4" id="KW-0479">Metal-binding</keyword>
<keyword evidence="6" id="KW-0460">Magnesium</keyword>
<gene>
    <name evidence="23" type="ORF">GCM10022256_23760</name>
</gene>
<organism evidence="23 24">
    <name type="scientific">Frondihabitans peucedani</name>
    <dbReference type="NCBI Taxonomy" id="598626"/>
    <lineage>
        <taxon>Bacteria</taxon>
        <taxon>Bacillati</taxon>
        <taxon>Actinomycetota</taxon>
        <taxon>Actinomycetes</taxon>
        <taxon>Micrococcales</taxon>
        <taxon>Microbacteriaceae</taxon>
        <taxon>Frondihabitans</taxon>
    </lineage>
</organism>
<dbReference type="InterPro" id="IPR003563">
    <property type="entry name" value="8ODP"/>
</dbReference>
<evidence type="ECO:0000256" key="17">
    <source>
        <dbReference type="ARBA" id="ARBA00032071"/>
    </source>
</evidence>
<keyword evidence="24" id="KW-1185">Reference proteome</keyword>
<comment type="catalytic activity">
    <reaction evidence="9">
        <text>8-oxo-dGTP + H2O = 8-oxo-dGMP + diphosphate + H(+)</text>
        <dbReference type="Rhea" id="RHEA:31575"/>
        <dbReference type="ChEBI" id="CHEBI:15377"/>
        <dbReference type="ChEBI" id="CHEBI:15378"/>
        <dbReference type="ChEBI" id="CHEBI:33019"/>
        <dbReference type="ChEBI" id="CHEBI:63224"/>
        <dbReference type="ChEBI" id="CHEBI:77896"/>
    </reaction>
    <physiologicalReaction direction="left-to-right" evidence="9">
        <dbReference type="Rhea" id="RHEA:31576"/>
    </physiologicalReaction>
</comment>
<evidence type="ECO:0000256" key="8">
    <source>
        <dbReference type="ARBA" id="ARBA00024459"/>
    </source>
</evidence>
<evidence type="ECO:0000256" key="21">
    <source>
        <dbReference type="ARBA" id="ARBA00053094"/>
    </source>
</evidence>
<evidence type="ECO:0000313" key="23">
    <source>
        <dbReference type="EMBL" id="GAA4266764.1"/>
    </source>
</evidence>
<name>A0ABP8E3G3_9MICO</name>
<evidence type="ECO:0000256" key="19">
    <source>
        <dbReference type="ARBA" id="ARBA00048894"/>
    </source>
</evidence>
<comment type="catalytic activity">
    <reaction evidence="7">
        <text>8-oxo-dATP + H2O = 8-oxo-dAMP + diphosphate + H(+)</text>
        <dbReference type="Rhea" id="RHEA:65396"/>
        <dbReference type="ChEBI" id="CHEBI:15377"/>
        <dbReference type="ChEBI" id="CHEBI:15378"/>
        <dbReference type="ChEBI" id="CHEBI:33019"/>
        <dbReference type="ChEBI" id="CHEBI:71361"/>
        <dbReference type="ChEBI" id="CHEBI:172871"/>
    </reaction>
    <physiologicalReaction direction="left-to-right" evidence="7">
        <dbReference type="Rhea" id="RHEA:65397"/>
    </physiologicalReaction>
</comment>
<dbReference type="InterPro" id="IPR015797">
    <property type="entry name" value="NUDIX_hydrolase-like_dom_sf"/>
</dbReference>
<comment type="subunit">
    <text evidence="3">Monomer.</text>
</comment>
<dbReference type="Proteomes" id="UP001501594">
    <property type="component" value="Unassembled WGS sequence"/>
</dbReference>
<comment type="catalytic activity">
    <reaction evidence="20">
        <text>N(6)-methyl-dATP + H2O = N(6)-methyl-dAMP + diphosphate + H(+)</text>
        <dbReference type="Rhea" id="RHEA:67604"/>
        <dbReference type="ChEBI" id="CHEBI:15377"/>
        <dbReference type="ChEBI" id="CHEBI:15378"/>
        <dbReference type="ChEBI" id="CHEBI:33019"/>
        <dbReference type="ChEBI" id="CHEBI:169976"/>
        <dbReference type="ChEBI" id="CHEBI:172872"/>
    </reaction>
    <physiologicalReaction direction="left-to-right" evidence="20">
        <dbReference type="Rhea" id="RHEA:67605"/>
    </physiologicalReaction>
</comment>
<dbReference type="CDD" id="cd03427">
    <property type="entry name" value="NUDIX_MTH1_Nudt1"/>
    <property type="match status" value="1"/>
</dbReference>
<evidence type="ECO:0000256" key="20">
    <source>
        <dbReference type="ARBA" id="ARBA00049032"/>
    </source>
</evidence>
<evidence type="ECO:0000256" key="1">
    <source>
        <dbReference type="ARBA" id="ARBA00001946"/>
    </source>
</evidence>
<reference evidence="24" key="1">
    <citation type="journal article" date="2019" name="Int. J. Syst. Evol. Microbiol.">
        <title>The Global Catalogue of Microorganisms (GCM) 10K type strain sequencing project: providing services to taxonomists for standard genome sequencing and annotation.</title>
        <authorList>
            <consortium name="The Broad Institute Genomics Platform"/>
            <consortium name="The Broad Institute Genome Sequencing Center for Infectious Disease"/>
            <person name="Wu L."/>
            <person name="Ma J."/>
        </authorList>
    </citation>
    <scope>NUCLEOTIDE SEQUENCE [LARGE SCALE GENOMIC DNA]</scope>
    <source>
        <strain evidence="24">JCM 17442</strain>
    </source>
</reference>
<evidence type="ECO:0000256" key="2">
    <source>
        <dbReference type="ARBA" id="ARBA00005582"/>
    </source>
</evidence>
<evidence type="ECO:0000256" key="10">
    <source>
        <dbReference type="ARBA" id="ARBA00024596"/>
    </source>
</evidence>
<dbReference type="Gene3D" id="3.90.79.10">
    <property type="entry name" value="Nucleoside Triphosphate Pyrophosphohydrolase"/>
    <property type="match status" value="1"/>
</dbReference>
<comment type="catalytic activity">
    <reaction evidence="10">
        <text>2-oxo-ATP + H2O = 2-oxo-AMP + diphosphate + H(+)</text>
        <dbReference type="Rhea" id="RHEA:67392"/>
        <dbReference type="ChEBI" id="CHEBI:15377"/>
        <dbReference type="ChEBI" id="CHEBI:15378"/>
        <dbReference type="ChEBI" id="CHEBI:33019"/>
        <dbReference type="ChEBI" id="CHEBI:71395"/>
        <dbReference type="ChEBI" id="CHEBI:172878"/>
    </reaction>
    <physiologicalReaction direction="left-to-right" evidence="10">
        <dbReference type="Rhea" id="RHEA:67393"/>
    </physiologicalReaction>
</comment>
<dbReference type="EC" id="3.6.1.56" evidence="11"/>
<evidence type="ECO:0000256" key="12">
    <source>
        <dbReference type="ARBA" id="ARBA00026218"/>
    </source>
</evidence>
<dbReference type="InterPro" id="IPR000086">
    <property type="entry name" value="NUDIX_hydrolase_dom"/>
</dbReference>
<evidence type="ECO:0000256" key="15">
    <source>
        <dbReference type="ARBA" id="ARBA00030682"/>
    </source>
</evidence>
<evidence type="ECO:0000256" key="14">
    <source>
        <dbReference type="ARBA" id="ARBA00030634"/>
    </source>
</evidence>
<keyword evidence="5" id="KW-0378">Hydrolase</keyword>
<accession>A0ABP8E3G3</accession>